<dbReference type="AlphaFoldDB" id="A0A023DCZ4"/>
<dbReference type="GO" id="GO:0005524">
    <property type="term" value="F:ATP binding"/>
    <property type="evidence" value="ECO:0007669"/>
    <property type="project" value="UniProtKB-KW"/>
</dbReference>
<evidence type="ECO:0000256" key="6">
    <source>
        <dbReference type="ARBA" id="ARBA00022840"/>
    </source>
</evidence>
<evidence type="ECO:0000256" key="4">
    <source>
        <dbReference type="ARBA" id="ARBA00022598"/>
    </source>
</evidence>
<evidence type="ECO:0000256" key="5">
    <source>
        <dbReference type="ARBA" id="ARBA00022741"/>
    </source>
</evidence>
<dbReference type="GO" id="GO:0006730">
    <property type="term" value="P:one-carbon metabolic process"/>
    <property type="evidence" value="ECO:0007669"/>
    <property type="project" value="UniProtKB-KW"/>
</dbReference>
<dbReference type="SUPFAM" id="SSF52540">
    <property type="entry name" value="P-loop containing nucleoside triphosphate hydrolases"/>
    <property type="match status" value="1"/>
</dbReference>
<sequence length="190" mass="21006">MQAFGLPFVIAINRFTTDTAREIKALTDFCDMNGYPVSLTEVWAKGGEGGLDLAEKVLHAIESEENHFAPLYDVNEPIPEKIRKIAQIVYGTKDVEFSSKAQKQIKQFMEFGWDKLPICMAKTQYSLSDDPAKLGRPTDFTITVREFKPSIGAGFLVALTGDVMTMPGLPKQPAALRMDVDKKGNAVGLF</sequence>
<comment type="pathway">
    <text evidence="1">One-carbon metabolism; tetrahydrofolate interconversion.</text>
</comment>
<organism evidence="7 8">
    <name type="scientific">Parageobacillus caldoxylosilyticus NBRC 107762</name>
    <dbReference type="NCBI Taxonomy" id="1220594"/>
    <lineage>
        <taxon>Bacteria</taxon>
        <taxon>Bacillati</taxon>
        <taxon>Bacillota</taxon>
        <taxon>Bacilli</taxon>
        <taxon>Bacillales</taxon>
        <taxon>Anoxybacillaceae</taxon>
        <taxon>Saccharococcus</taxon>
    </lineage>
</organism>
<evidence type="ECO:0000256" key="3">
    <source>
        <dbReference type="ARBA" id="ARBA00022563"/>
    </source>
</evidence>
<accession>A0A023DCZ4</accession>
<keyword evidence="6" id="KW-0067">ATP-binding</keyword>
<dbReference type="GO" id="GO:0004329">
    <property type="term" value="F:formate-tetrahydrofolate ligase activity"/>
    <property type="evidence" value="ECO:0007669"/>
    <property type="project" value="UniProtKB-EC"/>
</dbReference>
<protein>
    <recommendedName>
        <fullName evidence="2">formate--tetrahydrofolate ligase</fullName>
        <ecNumber evidence="2">6.3.4.3</ecNumber>
    </recommendedName>
</protein>
<proteinExistence type="predicted"/>
<evidence type="ECO:0000313" key="8">
    <source>
        <dbReference type="Proteomes" id="UP000023561"/>
    </source>
</evidence>
<dbReference type="EMBL" id="BAWO01000013">
    <property type="protein sequence ID" value="GAJ39184.1"/>
    <property type="molecule type" value="Genomic_DNA"/>
</dbReference>
<keyword evidence="8" id="KW-1185">Reference proteome</keyword>
<dbReference type="InterPro" id="IPR027417">
    <property type="entry name" value="P-loop_NTPase"/>
</dbReference>
<dbReference type="FunFam" id="3.10.410.10:FF:000001">
    <property type="entry name" value="Putative formate--tetrahydrofolate ligase"/>
    <property type="match status" value="1"/>
</dbReference>
<evidence type="ECO:0000313" key="7">
    <source>
        <dbReference type="EMBL" id="GAJ39184.1"/>
    </source>
</evidence>
<dbReference type="Gene3D" id="3.10.410.10">
    <property type="entry name" value="Formyltetrahydrofolate synthetase, domain 3"/>
    <property type="match status" value="1"/>
</dbReference>
<gene>
    <name evidence="7" type="ORF">GCA01S_013_00660</name>
</gene>
<dbReference type="Pfam" id="PF01268">
    <property type="entry name" value="FTHFS"/>
    <property type="match status" value="1"/>
</dbReference>
<name>A0A023DCZ4_9BACL</name>
<keyword evidence="5" id="KW-0547">Nucleotide-binding</keyword>
<comment type="caution">
    <text evidence="7">The sequence shown here is derived from an EMBL/GenBank/DDBJ whole genome shotgun (WGS) entry which is preliminary data.</text>
</comment>
<dbReference type="Proteomes" id="UP000023561">
    <property type="component" value="Unassembled WGS sequence"/>
</dbReference>
<evidence type="ECO:0000256" key="1">
    <source>
        <dbReference type="ARBA" id="ARBA00004777"/>
    </source>
</evidence>
<reference evidence="7 8" key="1">
    <citation type="submission" date="2014-04" db="EMBL/GenBank/DDBJ databases">
        <title>Whole genome shotgun sequence of Geobacillus caldoxylosilyticus NBRC 107762.</title>
        <authorList>
            <person name="Hosoyama A."/>
            <person name="Hosoyama Y."/>
            <person name="Katano-Makiyama Y."/>
            <person name="Tsuchikane K."/>
            <person name="Ohji S."/>
            <person name="Ichikawa N."/>
            <person name="Yamazoe A."/>
            <person name="Fujita N."/>
        </authorList>
    </citation>
    <scope>NUCLEOTIDE SEQUENCE [LARGE SCALE GENOMIC DNA]</scope>
    <source>
        <strain evidence="7 8">NBRC 107762</strain>
    </source>
</reference>
<keyword evidence="3" id="KW-0554">One-carbon metabolism</keyword>
<dbReference type="InterPro" id="IPR000559">
    <property type="entry name" value="Formate_THF_ligase"/>
</dbReference>
<dbReference type="EC" id="6.3.4.3" evidence="2"/>
<dbReference type="OrthoDB" id="9761733at2"/>
<dbReference type="Gene3D" id="3.40.50.300">
    <property type="entry name" value="P-loop containing nucleotide triphosphate hydrolases"/>
    <property type="match status" value="1"/>
</dbReference>
<evidence type="ECO:0000256" key="2">
    <source>
        <dbReference type="ARBA" id="ARBA00012295"/>
    </source>
</evidence>
<keyword evidence="4" id="KW-0436">Ligase</keyword>